<evidence type="ECO:0000256" key="3">
    <source>
        <dbReference type="ARBA" id="ARBA00022833"/>
    </source>
</evidence>
<feature type="domain" description="AN1-type" evidence="7">
    <location>
        <begin position="300"/>
        <end position="348"/>
    </location>
</feature>
<dbReference type="PANTHER" id="PTHR10634">
    <property type="entry name" value="AN1-TYPE ZINC FINGER PROTEIN"/>
    <property type="match status" value="1"/>
</dbReference>
<evidence type="ECO:0000256" key="4">
    <source>
        <dbReference type="PROSITE-ProRule" id="PRU00449"/>
    </source>
</evidence>
<dbReference type="GO" id="GO:0008270">
    <property type="term" value="F:zinc ion binding"/>
    <property type="evidence" value="ECO:0007669"/>
    <property type="project" value="UniProtKB-KW"/>
</dbReference>
<dbReference type="SUPFAM" id="SSF54236">
    <property type="entry name" value="Ubiquitin-like"/>
    <property type="match status" value="1"/>
</dbReference>
<dbReference type="PROSITE" id="PS51039">
    <property type="entry name" value="ZF_AN1"/>
    <property type="match status" value="1"/>
</dbReference>
<comment type="caution">
    <text evidence="8">The sequence shown here is derived from an EMBL/GenBank/DDBJ whole genome shotgun (WGS) entry which is preliminary data.</text>
</comment>
<evidence type="ECO:0000259" key="7">
    <source>
        <dbReference type="PROSITE" id="PS51039"/>
    </source>
</evidence>
<keyword evidence="9" id="KW-1185">Reference proteome</keyword>
<dbReference type="SMART" id="SM00213">
    <property type="entry name" value="UBQ"/>
    <property type="match status" value="1"/>
</dbReference>
<dbReference type="Pfam" id="PF00240">
    <property type="entry name" value="ubiquitin"/>
    <property type="match status" value="1"/>
</dbReference>
<evidence type="ECO:0000313" key="8">
    <source>
        <dbReference type="EMBL" id="PAV64077.1"/>
    </source>
</evidence>
<organism evidence="8 9">
    <name type="scientific">Diploscapter pachys</name>
    <dbReference type="NCBI Taxonomy" id="2018661"/>
    <lineage>
        <taxon>Eukaryota</taxon>
        <taxon>Metazoa</taxon>
        <taxon>Ecdysozoa</taxon>
        <taxon>Nematoda</taxon>
        <taxon>Chromadorea</taxon>
        <taxon>Rhabditida</taxon>
        <taxon>Rhabditina</taxon>
        <taxon>Rhabditomorpha</taxon>
        <taxon>Rhabditoidea</taxon>
        <taxon>Rhabditidae</taxon>
        <taxon>Diploscapter</taxon>
    </lineage>
</organism>
<evidence type="ECO:0000313" key="9">
    <source>
        <dbReference type="Proteomes" id="UP000218231"/>
    </source>
</evidence>
<evidence type="ECO:0000256" key="2">
    <source>
        <dbReference type="ARBA" id="ARBA00022771"/>
    </source>
</evidence>
<keyword evidence="3" id="KW-0862">Zinc</keyword>
<dbReference type="InterPro" id="IPR000058">
    <property type="entry name" value="Znf_AN1"/>
</dbReference>
<feature type="region of interest" description="Disordered" evidence="5">
    <location>
        <begin position="1"/>
        <end position="46"/>
    </location>
</feature>
<reference evidence="8 9" key="1">
    <citation type="journal article" date="2017" name="Curr. Biol.">
        <title>Genome architecture and evolution of a unichromosomal asexual nematode.</title>
        <authorList>
            <person name="Fradin H."/>
            <person name="Zegar C."/>
            <person name="Gutwein M."/>
            <person name="Lucas J."/>
            <person name="Kovtun M."/>
            <person name="Corcoran D."/>
            <person name="Baugh L.R."/>
            <person name="Kiontke K."/>
            <person name="Gunsalus K."/>
            <person name="Fitch D.H."/>
            <person name="Piano F."/>
        </authorList>
    </citation>
    <scope>NUCLEOTIDE SEQUENCE [LARGE SCALE GENOMIC DNA]</scope>
    <source>
        <strain evidence="8">PF1309</strain>
    </source>
</reference>
<dbReference type="Gene3D" id="4.10.1110.10">
    <property type="entry name" value="AN1-like Zinc finger"/>
    <property type="match status" value="1"/>
</dbReference>
<feature type="compositionally biased region" description="Low complexity" evidence="5">
    <location>
        <begin position="16"/>
        <end position="25"/>
    </location>
</feature>
<evidence type="ECO:0000256" key="5">
    <source>
        <dbReference type="SAM" id="MobiDB-lite"/>
    </source>
</evidence>
<feature type="region of interest" description="Disordered" evidence="5">
    <location>
        <begin position="335"/>
        <end position="382"/>
    </location>
</feature>
<dbReference type="CDD" id="cd17039">
    <property type="entry name" value="Ubl_ubiquitin_like"/>
    <property type="match status" value="1"/>
</dbReference>
<accession>A0A2A2JQX5</accession>
<dbReference type="Proteomes" id="UP000218231">
    <property type="component" value="Unassembled WGS sequence"/>
</dbReference>
<feature type="domain" description="Ubiquitin-like" evidence="6">
    <location>
        <begin position="53"/>
        <end position="131"/>
    </location>
</feature>
<dbReference type="EMBL" id="LIAE01010278">
    <property type="protein sequence ID" value="PAV64077.1"/>
    <property type="molecule type" value="Genomic_DNA"/>
</dbReference>
<keyword evidence="2 4" id="KW-0863">Zinc-finger</keyword>
<sequence>MQPSKRSGSSEADKNGSSPAQQRAGQGQGQGSPSPNTPTPVSPHVLQTPQNCFKVTVRPTVSGQSDKVIYVLMSSTVFQLKIEVEKVTGVPPYSQLLLCNGQELKDDEKSITEYGVKDEAVISLSVQMSTGVMRTNNVPSDIMETIFFQPIVLPESEDELKKIIRGMDSLQNHRKKKKRVPSTLGDDKWTAEKQKEMDKTRSKMKELLRKKKKNVDGVGSEGNPQMARVTSSSESNTSVSATSSIDMVIVDPTEVVTDKELKAFFLPPETKEEYHRIHSNWCLPPQNAAELEQLRERNRTESKNKCPECHRKLRPVDQAMACRCGHAYCPKHRNPEEHRCQFDMKHEGRRKIEKENKRVGELGTRKAKGVDEENPKQSRESP</sequence>
<proteinExistence type="predicted"/>
<dbReference type="InterPro" id="IPR029071">
    <property type="entry name" value="Ubiquitin-like_domsf"/>
</dbReference>
<protein>
    <recommendedName>
        <fullName evidence="10">Ubiquitin-like domain-containing protein</fullName>
    </recommendedName>
</protein>
<dbReference type="STRING" id="2018661.A0A2A2JQX5"/>
<dbReference type="AlphaFoldDB" id="A0A2A2JQX5"/>
<keyword evidence="1" id="KW-0479">Metal-binding</keyword>
<evidence type="ECO:0000259" key="6">
    <source>
        <dbReference type="PROSITE" id="PS50053"/>
    </source>
</evidence>
<gene>
    <name evidence="8" type="ORF">WR25_00844</name>
</gene>
<dbReference type="InterPro" id="IPR035896">
    <property type="entry name" value="AN1-like_Znf"/>
</dbReference>
<feature type="compositionally biased region" description="Basic and acidic residues" evidence="5">
    <location>
        <begin position="185"/>
        <end position="207"/>
    </location>
</feature>
<dbReference type="OrthoDB" id="428577at2759"/>
<evidence type="ECO:0008006" key="10">
    <source>
        <dbReference type="Google" id="ProtNLM"/>
    </source>
</evidence>
<feature type="region of interest" description="Disordered" evidence="5">
    <location>
        <begin position="172"/>
        <end position="238"/>
    </location>
</feature>
<dbReference type="PROSITE" id="PS50053">
    <property type="entry name" value="UBIQUITIN_2"/>
    <property type="match status" value="1"/>
</dbReference>
<feature type="compositionally biased region" description="Polar residues" evidence="5">
    <location>
        <begin position="1"/>
        <end position="10"/>
    </location>
</feature>
<dbReference type="PANTHER" id="PTHR10634:SF67">
    <property type="entry name" value="AN1-TYPE ZINC FINGER PROTEIN 3"/>
    <property type="match status" value="1"/>
</dbReference>
<dbReference type="InterPro" id="IPR050652">
    <property type="entry name" value="AN1_A20_ZnFinger"/>
</dbReference>
<evidence type="ECO:0000256" key="1">
    <source>
        <dbReference type="ARBA" id="ARBA00022723"/>
    </source>
</evidence>
<dbReference type="SUPFAM" id="SSF118310">
    <property type="entry name" value="AN1-like Zinc finger"/>
    <property type="match status" value="1"/>
</dbReference>
<dbReference type="InterPro" id="IPR000626">
    <property type="entry name" value="Ubiquitin-like_dom"/>
</dbReference>
<dbReference type="Gene3D" id="3.10.20.90">
    <property type="entry name" value="Phosphatidylinositol 3-kinase Catalytic Subunit, Chain A, domain 1"/>
    <property type="match status" value="1"/>
</dbReference>
<name>A0A2A2JQX5_9BILA</name>
<dbReference type="SMART" id="SM00154">
    <property type="entry name" value="ZnF_AN1"/>
    <property type="match status" value="1"/>
</dbReference>